<dbReference type="OrthoDB" id="9762302at2"/>
<evidence type="ECO:0000313" key="3">
    <source>
        <dbReference type="Proteomes" id="UP000198806"/>
    </source>
</evidence>
<dbReference type="STRING" id="1527.SAMN04489757_12221"/>
<keyword evidence="3" id="KW-1185">Reference proteome</keyword>
<dbReference type="Pfam" id="PF04389">
    <property type="entry name" value="Peptidase_M28"/>
    <property type="match status" value="1"/>
</dbReference>
<reference evidence="2 3" key="1">
    <citation type="submission" date="2016-10" db="EMBL/GenBank/DDBJ databases">
        <authorList>
            <person name="de Groot N.N."/>
        </authorList>
    </citation>
    <scope>NUCLEOTIDE SEQUENCE [LARGE SCALE GENOMIC DNA]</scope>
    <source>
        <strain evidence="2 3">DSM 1283</strain>
    </source>
</reference>
<sequence length="367" mass="41479">MDKLKVITAVMVIAVFLAACQNKDEHSESKEPDITDVSAAEIEDGNSTIVTSEEQTSSQETLKETKKADAKIIEQNIQELIKNGSRKWNTDSELLAANYLKKQMESYGYNIHIQEFPAYEFDIMASGNGDYFNLNPYNSEAIGTGHNVIADINTGKETDKVLVMTAHYDTVSKELGIIDNTSGVVTLLEVARLVSELHLPFNLRFIFFSSEERFLYGSRYYVSSLSSEELSKIAACINVDMVGYKNGQELIVATPYFADDINIVHNSVDGVENSLAKEWHRIFPELETFVKVESSSDHFSFEKMEIPNMMITQKYFDVETTRKTDSDLDNLSITELENTINLIKEYIENLDISKVYYENIPLVPAVK</sequence>
<dbReference type="PANTHER" id="PTHR12147:SF26">
    <property type="entry name" value="PEPTIDASE M28 DOMAIN-CONTAINING PROTEIN"/>
    <property type="match status" value="1"/>
</dbReference>
<dbReference type="AlphaFoldDB" id="A0A1I5GTU3"/>
<accession>A0A1I5GTU3</accession>
<feature type="domain" description="Peptidase M28" evidence="1">
    <location>
        <begin position="147"/>
        <end position="343"/>
    </location>
</feature>
<dbReference type="InterPro" id="IPR007484">
    <property type="entry name" value="Peptidase_M28"/>
</dbReference>
<dbReference type="EMBL" id="FOWD01000022">
    <property type="protein sequence ID" value="SFO39001.1"/>
    <property type="molecule type" value="Genomic_DNA"/>
</dbReference>
<evidence type="ECO:0000259" key="1">
    <source>
        <dbReference type="Pfam" id="PF04389"/>
    </source>
</evidence>
<dbReference type="Proteomes" id="UP000198806">
    <property type="component" value="Unassembled WGS sequence"/>
</dbReference>
<organism evidence="2 3">
    <name type="scientific">Anaerocolumna aminovalerica</name>
    <dbReference type="NCBI Taxonomy" id="1527"/>
    <lineage>
        <taxon>Bacteria</taxon>
        <taxon>Bacillati</taxon>
        <taxon>Bacillota</taxon>
        <taxon>Clostridia</taxon>
        <taxon>Lachnospirales</taxon>
        <taxon>Lachnospiraceae</taxon>
        <taxon>Anaerocolumna</taxon>
    </lineage>
</organism>
<dbReference type="GO" id="GO:0006508">
    <property type="term" value="P:proteolysis"/>
    <property type="evidence" value="ECO:0007669"/>
    <property type="project" value="InterPro"/>
</dbReference>
<protein>
    <submittedName>
        <fullName evidence="2">Peptidase family M28</fullName>
    </submittedName>
</protein>
<gene>
    <name evidence="2" type="ORF">SAMN04489757_12221</name>
</gene>
<dbReference type="GO" id="GO:0008235">
    <property type="term" value="F:metalloexopeptidase activity"/>
    <property type="evidence" value="ECO:0007669"/>
    <property type="project" value="InterPro"/>
</dbReference>
<dbReference type="InterPro" id="IPR045175">
    <property type="entry name" value="M28_fam"/>
</dbReference>
<dbReference type="SUPFAM" id="SSF53187">
    <property type="entry name" value="Zn-dependent exopeptidases"/>
    <property type="match status" value="1"/>
</dbReference>
<evidence type="ECO:0000313" key="2">
    <source>
        <dbReference type="EMBL" id="SFO39001.1"/>
    </source>
</evidence>
<dbReference type="RefSeq" id="WP_091687246.1">
    <property type="nucleotide sequence ID" value="NZ_BAABFM010000004.1"/>
</dbReference>
<dbReference type="Gene3D" id="3.40.630.10">
    <property type="entry name" value="Zn peptidases"/>
    <property type="match status" value="1"/>
</dbReference>
<name>A0A1I5GTU3_9FIRM</name>
<dbReference type="PANTHER" id="PTHR12147">
    <property type="entry name" value="METALLOPEPTIDASE M28 FAMILY MEMBER"/>
    <property type="match status" value="1"/>
</dbReference>
<dbReference type="PROSITE" id="PS51257">
    <property type="entry name" value="PROKAR_LIPOPROTEIN"/>
    <property type="match status" value="1"/>
</dbReference>
<proteinExistence type="predicted"/>